<protein>
    <submittedName>
        <fullName evidence="9">MFS transporter</fullName>
    </submittedName>
</protein>
<feature type="transmembrane region" description="Helical" evidence="7">
    <location>
        <begin position="291"/>
        <end position="314"/>
    </location>
</feature>
<dbReference type="Pfam" id="PF07690">
    <property type="entry name" value="MFS_1"/>
    <property type="match status" value="1"/>
</dbReference>
<evidence type="ECO:0000256" key="1">
    <source>
        <dbReference type="ARBA" id="ARBA00004127"/>
    </source>
</evidence>
<dbReference type="InterPro" id="IPR036259">
    <property type="entry name" value="MFS_trans_sf"/>
</dbReference>
<gene>
    <name evidence="9" type="ORF">C2R22_04325</name>
</gene>
<feature type="transmembrane region" description="Helical" evidence="7">
    <location>
        <begin position="74"/>
        <end position="95"/>
    </location>
</feature>
<dbReference type="PANTHER" id="PTHR23514">
    <property type="entry name" value="BYPASS OF STOP CODON PROTEIN 6"/>
    <property type="match status" value="1"/>
</dbReference>
<organism evidence="9 10">
    <name type="scientific">Salinigranum rubrum</name>
    <dbReference type="NCBI Taxonomy" id="755307"/>
    <lineage>
        <taxon>Archaea</taxon>
        <taxon>Methanobacteriati</taxon>
        <taxon>Methanobacteriota</taxon>
        <taxon>Stenosarchaea group</taxon>
        <taxon>Halobacteria</taxon>
        <taxon>Halobacteriales</taxon>
        <taxon>Haloferacaceae</taxon>
        <taxon>Salinigranum</taxon>
    </lineage>
</organism>
<dbReference type="PROSITE" id="PS50850">
    <property type="entry name" value="MFS"/>
    <property type="match status" value="1"/>
</dbReference>
<feature type="transmembrane region" description="Helical" evidence="7">
    <location>
        <begin position="200"/>
        <end position="229"/>
    </location>
</feature>
<feature type="transmembrane region" description="Helical" evidence="7">
    <location>
        <begin position="38"/>
        <end position="62"/>
    </location>
</feature>
<sequence length="383" mass="40512">MKARTRWTVVVFSFVACHGVVSQTRGPLLASFEQSFEVSQGLLGAVAPAATVGLLLSVLFLGTNAGRVGVRRTLLAGVGLTVLSLASLTLVQSYWVLVGSFLLQGLGVGAVRALDRPLLGHLYPAVRGRMFNLYALTWAVGATIGPLFVNWVLAATDWRMTFLFLLLPLLPVVVLLWRASPPEEMHHEQRISLGDVRSLLARPAVLGMAAALVLSGSIEGTMFAWFAYYAGEFVPRARANVLLSGFLVMYVPGRLLYSYLCDRLPPLTLVLGLSLVGVPVTALAFTARSGLVLAAGALALGFVVAGFFPTLSAFGIDNASEYSGPVNAIATGANFLGITAAPLVVGVVAEQADIVTGMRLLVPAMAGLVVVVVLTRWRLARPA</sequence>
<accession>A0A2I8VGE4</accession>
<keyword evidence="5 7" id="KW-1133">Transmembrane helix</keyword>
<dbReference type="PROSITE" id="PS51257">
    <property type="entry name" value="PROKAR_LIPOPROTEIN"/>
    <property type="match status" value="1"/>
</dbReference>
<dbReference type="Gene3D" id="1.20.1250.20">
    <property type="entry name" value="MFS general substrate transporter like domains"/>
    <property type="match status" value="1"/>
</dbReference>
<feature type="transmembrane region" description="Helical" evidence="7">
    <location>
        <begin position="160"/>
        <end position="179"/>
    </location>
</feature>
<evidence type="ECO:0000256" key="4">
    <source>
        <dbReference type="ARBA" id="ARBA00022692"/>
    </source>
</evidence>
<dbReference type="InterPro" id="IPR051788">
    <property type="entry name" value="MFS_Transporter"/>
</dbReference>
<dbReference type="AlphaFoldDB" id="A0A2I8VGE4"/>
<dbReference type="PANTHER" id="PTHR23514:SF3">
    <property type="entry name" value="BYPASS OF STOP CODON PROTEIN 6"/>
    <property type="match status" value="1"/>
</dbReference>
<evidence type="ECO:0000256" key="5">
    <source>
        <dbReference type="ARBA" id="ARBA00022989"/>
    </source>
</evidence>
<dbReference type="SUPFAM" id="SSF103473">
    <property type="entry name" value="MFS general substrate transporter"/>
    <property type="match status" value="1"/>
</dbReference>
<feature type="transmembrane region" description="Helical" evidence="7">
    <location>
        <begin position="131"/>
        <end position="154"/>
    </location>
</feature>
<reference evidence="9 10" key="1">
    <citation type="submission" date="2018-01" db="EMBL/GenBank/DDBJ databases">
        <title>Complete genome sequence of Salinigranum rubrum GX10T, an extremely halophilic archaeon isolated from a marine solar saltern.</title>
        <authorList>
            <person name="Han S."/>
        </authorList>
    </citation>
    <scope>NUCLEOTIDE SEQUENCE [LARGE SCALE GENOMIC DNA]</scope>
    <source>
        <strain evidence="9 10">GX10</strain>
    </source>
</reference>
<dbReference type="InterPro" id="IPR020846">
    <property type="entry name" value="MFS_dom"/>
</dbReference>
<evidence type="ECO:0000256" key="6">
    <source>
        <dbReference type="ARBA" id="ARBA00023136"/>
    </source>
</evidence>
<evidence type="ECO:0000313" key="9">
    <source>
        <dbReference type="EMBL" id="AUV80981.1"/>
    </source>
</evidence>
<comment type="similarity">
    <text evidence="2">Belongs to the major facilitator superfamily.</text>
</comment>
<feature type="transmembrane region" description="Helical" evidence="7">
    <location>
        <begin position="241"/>
        <end position="260"/>
    </location>
</feature>
<keyword evidence="6 7" id="KW-0472">Membrane</keyword>
<dbReference type="GO" id="GO:0022857">
    <property type="term" value="F:transmembrane transporter activity"/>
    <property type="evidence" value="ECO:0007669"/>
    <property type="project" value="InterPro"/>
</dbReference>
<feature type="transmembrane region" description="Helical" evidence="7">
    <location>
        <begin position="360"/>
        <end position="379"/>
    </location>
</feature>
<feature type="domain" description="Major facilitator superfamily (MFS) profile" evidence="8">
    <location>
        <begin position="1"/>
        <end position="383"/>
    </location>
</feature>
<name>A0A2I8VGE4_9EURY</name>
<dbReference type="GeneID" id="35591289"/>
<keyword evidence="4 7" id="KW-0812">Transmembrane</keyword>
<dbReference type="KEGG" id="srub:C2R22_04325"/>
<evidence type="ECO:0000256" key="7">
    <source>
        <dbReference type="SAM" id="Phobius"/>
    </source>
</evidence>
<dbReference type="Proteomes" id="UP000236584">
    <property type="component" value="Chromosome"/>
</dbReference>
<feature type="transmembrane region" description="Helical" evidence="7">
    <location>
        <begin position="326"/>
        <end position="348"/>
    </location>
</feature>
<evidence type="ECO:0000256" key="3">
    <source>
        <dbReference type="ARBA" id="ARBA00022448"/>
    </source>
</evidence>
<dbReference type="GO" id="GO:0016020">
    <property type="term" value="C:membrane"/>
    <property type="evidence" value="ECO:0007669"/>
    <property type="project" value="TreeGrafter"/>
</dbReference>
<evidence type="ECO:0000259" key="8">
    <source>
        <dbReference type="PROSITE" id="PS50850"/>
    </source>
</evidence>
<evidence type="ECO:0000313" key="10">
    <source>
        <dbReference type="Proteomes" id="UP000236584"/>
    </source>
</evidence>
<keyword evidence="3" id="KW-0813">Transport</keyword>
<dbReference type="OrthoDB" id="328400at2157"/>
<feature type="transmembrane region" description="Helical" evidence="7">
    <location>
        <begin position="267"/>
        <end position="285"/>
    </location>
</feature>
<comment type="subcellular location">
    <subcellularLocation>
        <location evidence="1">Endomembrane system</location>
        <topology evidence="1">Multi-pass membrane protein</topology>
    </subcellularLocation>
</comment>
<dbReference type="GO" id="GO:0012505">
    <property type="term" value="C:endomembrane system"/>
    <property type="evidence" value="ECO:0007669"/>
    <property type="project" value="UniProtKB-SubCell"/>
</dbReference>
<dbReference type="RefSeq" id="WP_103424669.1">
    <property type="nucleotide sequence ID" value="NZ_CP026309.1"/>
</dbReference>
<keyword evidence="10" id="KW-1185">Reference proteome</keyword>
<dbReference type="EMBL" id="CP026309">
    <property type="protein sequence ID" value="AUV80981.1"/>
    <property type="molecule type" value="Genomic_DNA"/>
</dbReference>
<evidence type="ECO:0000256" key="2">
    <source>
        <dbReference type="ARBA" id="ARBA00008335"/>
    </source>
</evidence>
<proteinExistence type="inferred from homology"/>
<dbReference type="InterPro" id="IPR011701">
    <property type="entry name" value="MFS"/>
</dbReference>